<comment type="caution">
    <text evidence="1">The sequence shown here is derived from an EMBL/GenBank/DDBJ whole genome shotgun (WGS) entry which is preliminary data.</text>
</comment>
<organism evidence="1 2">
    <name type="scientific">Variovorax gossypii</name>
    <dbReference type="NCBI Taxonomy" id="1679495"/>
    <lineage>
        <taxon>Bacteria</taxon>
        <taxon>Pseudomonadati</taxon>
        <taxon>Pseudomonadota</taxon>
        <taxon>Betaproteobacteria</taxon>
        <taxon>Burkholderiales</taxon>
        <taxon>Comamonadaceae</taxon>
        <taxon>Variovorax</taxon>
    </lineage>
</organism>
<gene>
    <name evidence="1" type="ORF">EJP69_04980</name>
</gene>
<dbReference type="AlphaFoldDB" id="A0A431TSV2"/>
<keyword evidence="2" id="KW-1185">Reference proteome</keyword>
<proteinExistence type="predicted"/>
<reference evidence="1 2" key="1">
    <citation type="submission" date="2018-12" db="EMBL/GenBank/DDBJ databases">
        <title>The genome of Variovorax gossypii DSM 100435.</title>
        <authorList>
            <person name="Gao J."/>
            <person name="Sun J."/>
        </authorList>
    </citation>
    <scope>NUCLEOTIDE SEQUENCE [LARGE SCALE GENOMIC DNA]</scope>
    <source>
        <strain evidence="1 2">DSM 100435</strain>
    </source>
</reference>
<evidence type="ECO:0000313" key="2">
    <source>
        <dbReference type="Proteomes" id="UP000267418"/>
    </source>
</evidence>
<protein>
    <submittedName>
        <fullName evidence="1">Uncharacterized protein</fullName>
    </submittedName>
</protein>
<dbReference type="RefSeq" id="WP_093201399.1">
    <property type="nucleotide sequence ID" value="NZ_RXOE01000001.1"/>
</dbReference>
<evidence type="ECO:0000313" key="1">
    <source>
        <dbReference type="EMBL" id="RTQ37086.1"/>
    </source>
</evidence>
<sequence length="65" mass="6642">MLMVTKVAAVSLTAIVMGGTPSPGSDPAGLSLVTSPVAAVQPSPGLPSQPCVNGCNVWRMIHERR</sequence>
<dbReference type="Proteomes" id="UP000267418">
    <property type="component" value="Unassembled WGS sequence"/>
</dbReference>
<dbReference type="EMBL" id="RXOE01000001">
    <property type="protein sequence ID" value="RTQ37086.1"/>
    <property type="molecule type" value="Genomic_DNA"/>
</dbReference>
<name>A0A431TSV2_9BURK</name>
<accession>A0A431TSV2</accession>
<dbReference type="OrthoDB" id="8859461at2"/>